<evidence type="ECO:0000256" key="4">
    <source>
        <dbReference type="PIRSR" id="PIRSR600542-1"/>
    </source>
</evidence>
<comment type="caution">
    <text evidence="7">The sequence shown here is derived from an EMBL/GenBank/DDBJ whole genome shotgun (WGS) entry which is preliminary data.</text>
</comment>
<dbReference type="InterPro" id="IPR000542">
    <property type="entry name" value="Carn_acyl_trans"/>
</dbReference>
<protein>
    <recommendedName>
        <fullName evidence="6">Choline/carnitine acyltransferase domain-containing protein</fullName>
    </recommendedName>
</protein>
<evidence type="ECO:0000313" key="8">
    <source>
        <dbReference type="Proteomes" id="UP000629468"/>
    </source>
</evidence>
<organism evidence="7 8">
    <name type="scientific">Agaricus bisporus var. burnettii</name>
    <dbReference type="NCBI Taxonomy" id="192524"/>
    <lineage>
        <taxon>Eukaryota</taxon>
        <taxon>Fungi</taxon>
        <taxon>Dikarya</taxon>
        <taxon>Basidiomycota</taxon>
        <taxon>Agaricomycotina</taxon>
        <taxon>Agaricomycetes</taxon>
        <taxon>Agaricomycetidae</taxon>
        <taxon>Agaricales</taxon>
        <taxon>Agaricineae</taxon>
        <taxon>Agaricaceae</taxon>
        <taxon>Agaricus</taxon>
    </lineage>
</organism>
<reference evidence="7 8" key="1">
    <citation type="journal article" name="Sci. Rep.">
        <title>Telomere-to-telomere assembled and centromere annotated genomes of the two main subspecies of the button mushroom Agaricus bisporus reveal especially polymorphic chromosome ends.</title>
        <authorList>
            <person name="Sonnenberg A.S.M."/>
            <person name="Sedaghat-Telgerd N."/>
            <person name="Lavrijssen B."/>
            <person name="Ohm R.A."/>
            <person name="Hendrickx P.M."/>
            <person name="Scholtmeijer K."/>
            <person name="Baars J.J.P."/>
            <person name="van Peer A."/>
        </authorList>
    </citation>
    <scope>NUCLEOTIDE SEQUENCE [LARGE SCALE GENOMIC DNA]</scope>
    <source>
        <strain evidence="7 8">H119_p4</strain>
    </source>
</reference>
<feature type="domain" description="Choline/carnitine acyltransferase" evidence="6">
    <location>
        <begin position="35"/>
        <end position="654"/>
    </location>
</feature>
<feature type="compositionally biased region" description="Polar residues" evidence="5">
    <location>
        <begin position="326"/>
        <end position="348"/>
    </location>
</feature>
<accession>A0A8H7KGG6</accession>
<dbReference type="InterPro" id="IPR039551">
    <property type="entry name" value="Cho/carn_acyl_trans"/>
</dbReference>
<dbReference type="InterPro" id="IPR042231">
    <property type="entry name" value="Cho/carn_acyl_trans_2"/>
</dbReference>
<dbReference type="PANTHER" id="PTHR22589:SF107">
    <property type="entry name" value="CHOLINE_CARNITINE ACYLTRANSFERASE DOMAIN-CONTAINING PROTEIN"/>
    <property type="match status" value="1"/>
</dbReference>
<dbReference type="Gene3D" id="3.30.559.70">
    <property type="entry name" value="Choline/Carnitine o-acyltransferase, domain 2"/>
    <property type="match status" value="1"/>
</dbReference>
<dbReference type="Pfam" id="PF00755">
    <property type="entry name" value="Carn_acyltransf"/>
    <property type="match status" value="1"/>
</dbReference>
<dbReference type="Proteomes" id="UP000629468">
    <property type="component" value="Unassembled WGS sequence"/>
</dbReference>
<dbReference type="GO" id="GO:0016746">
    <property type="term" value="F:acyltransferase activity"/>
    <property type="evidence" value="ECO:0007669"/>
    <property type="project" value="UniProtKB-KW"/>
</dbReference>
<dbReference type="PANTHER" id="PTHR22589">
    <property type="entry name" value="CARNITINE O-ACYLTRANSFERASE"/>
    <property type="match status" value="1"/>
</dbReference>
<evidence type="ECO:0000259" key="6">
    <source>
        <dbReference type="Pfam" id="PF00755"/>
    </source>
</evidence>
<evidence type="ECO:0000256" key="3">
    <source>
        <dbReference type="ARBA" id="ARBA00023315"/>
    </source>
</evidence>
<evidence type="ECO:0000256" key="1">
    <source>
        <dbReference type="ARBA" id="ARBA00005232"/>
    </source>
</evidence>
<gene>
    <name evidence="7" type="ORF">Agabi119p4_5413</name>
</gene>
<keyword evidence="2" id="KW-0808">Transferase</keyword>
<dbReference type="InterPro" id="IPR023213">
    <property type="entry name" value="CAT-like_dom_sf"/>
</dbReference>
<feature type="active site" description="Proton acceptor" evidence="4">
    <location>
        <position position="380"/>
    </location>
</feature>
<dbReference type="EMBL" id="JABXXO010000007">
    <property type="protein sequence ID" value="KAF7773246.1"/>
    <property type="molecule type" value="Genomic_DNA"/>
</dbReference>
<comment type="similarity">
    <text evidence="1">Belongs to the carnitine/choline acetyltransferase family.</text>
</comment>
<dbReference type="Gene3D" id="3.30.559.10">
    <property type="entry name" value="Chloramphenicol acetyltransferase-like domain"/>
    <property type="match status" value="1"/>
</dbReference>
<name>A0A8H7KGG6_AGABI</name>
<evidence type="ECO:0000256" key="2">
    <source>
        <dbReference type="ARBA" id="ARBA00022679"/>
    </source>
</evidence>
<dbReference type="AlphaFoldDB" id="A0A8H7KGG6"/>
<feature type="region of interest" description="Disordered" evidence="5">
    <location>
        <begin position="324"/>
        <end position="348"/>
    </location>
</feature>
<evidence type="ECO:0000256" key="5">
    <source>
        <dbReference type="SAM" id="MobiDB-lite"/>
    </source>
</evidence>
<sequence length="680" mass="77198">MSNELSNEQHDPLLLDPTLMRWLMRSRSYSSLPRLPVPDLHKTLDRYLISIQPFLHDSESSFSAAYQLRKQWADDFHSGIGSVLQERLLALDKVSPNNWLDDNFWIQKAYHEWRTPLVVNSNWWLAFYDDNLIPQNARTVSQPEKDMAGATTWQLRRAAWLIHRTLEFVDNLHGQESEPQPDTTRTGIWLRDSTSKMFNIARIPQPGCDTLSIPPPQPHSLAARSILVMFHNFCYTIPVYSPIGELASPNDIYRRLRRVVVDTGKRIKSGEQAFLIGVLSSDDRDMWAKNLSYLLSLSPENKSSHDRLLASVMAVSLDHESYELSPASTSSHPRSDTQSTLDSHLHSIRSTPSNFSNRFFDKPYTLLVDPLARAGATGEHSPCDALVPSIVAEYSIVQGVEEEAFDSAEVPKAATRINDEDGFIPINWVADNKLWNECHEAKRRSVAVIQDSDYSVFWFDDYGSDWIKNSAKLSPDAYIQMALQLAWYRTRNSFTATYETVLTRMFKRGRTETLRSYTNDSRTWILAMSDSHLPVQQQYELLKKAVSTHTNLTRQAATGRGIDRHLLGLRLMLKPSDPEPPLFTDPLFLQSQEWKLSTSGLSAGHWFKGTGFGSQFNDGYGINYLAAPGMIKFGIESKFSSSSSSTYLFKNAIADALKEMRGICQAGMVPIEEHPIRTHL</sequence>
<keyword evidence="3" id="KW-0012">Acyltransferase</keyword>
<dbReference type="SUPFAM" id="SSF52777">
    <property type="entry name" value="CoA-dependent acyltransferases"/>
    <property type="match status" value="2"/>
</dbReference>
<evidence type="ECO:0000313" key="7">
    <source>
        <dbReference type="EMBL" id="KAF7773246.1"/>
    </source>
</evidence>
<proteinExistence type="inferred from homology"/>